<name>A0ABQ1ZIU3_9BACL</name>
<evidence type="ECO:0000256" key="1">
    <source>
        <dbReference type="SAM" id="Phobius"/>
    </source>
</evidence>
<proteinExistence type="predicted"/>
<feature type="transmembrane region" description="Helical" evidence="1">
    <location>
        <begin position="18"/>
        <end position="46"/>
    </location>
</feature>
<gene>
    <name evidence="2" type="ORF">GCM10008014_50720</name>
</gene>
<comment type="caution">
    <text evidence="2">The sequence shown here is derived from an EMBL/GenBank/DDBJ whole genome shotgun (WGS) entry which is preliminary data.</text>
</comment>
<dbReference type="EMBL" id="BMFU01000012">
    <property type="protein sequence ID" value="GGH68344.1"/>
    <property type="molecule type" value="Genomic_DNA"/>
</dbReference>
<keyword evidence="3" id="KW-1185">Reference proteome</keyword>
<protein>
    <submittedName>
        <fullName evidence="2">Uncharacterized protein</fullName>
    </submittedName>
</protein>
<organism evidence="2 3">
    <name type="scientific">Paenibacillus silvae</name>
    <dbReference type="NCBI Taxonomy" id="1325358"/>
    <lineage>
        <taxon>Bacteria</taxon>
        <taxon>Bacillati</taxon>
        <taxon>Bacillota</taxon>
        <taxon>Bacilli</taxon>
        <taxon>Bacillales</taxon>
        <taxon>Paenibacillaceae</taxon>
        <taxon>Paenibacillus</taxon>
    </lineage>
</organism>
<accession>A0ABQ1ZIU3</accession>
<evidence type="ECO:0000313" key="3">
    <source>
        <dbReference type="Proteomes" id="UP000652153"/>
    </source>
</evidence>
<keyword evidence="1" id="KW-1133">Transmembrane helix</keyword>
<dbReference type="Proteomes" id="UP000652153">
    <property type="component" value="Unassembled WGS sequence"/>
</dbReference>
<sequence>MRWNHEYSHSSLIRVVKFYTFTCFIPFADFDFKFVIFVICFVIKIYHQSKTLGNSRQYL</sequence>
<evidence type="ECO:0000313" key="2">
    <source>
        <dbReference type="EMBL" id="GGH68344.1"/>
    </source>
</evidence>
<keyword evidence="1" id="KW-0472">Membrane</keyword>
<reference evidence="3" key="1">
    <citation type="journal article" date="2019" name="Int. J. Syst. Evol. Microbiol.">
        <title>The Global Catalogue of Microorganisms (GCM) 10K type strain sequencing project: providing services to taxonomists for standard genome sequencing and annotation.</title>
        <authorList>
            <consortium name="The Broad Institute Genomics Platform"/>
            <consortium name="The Broad Institute Genome Sequencing Center for Infectious Disease"/>
            <person name="Wu L."/>
            <person name="Ma J."/>
        </authorList>
    </citation>
    <scope>NUCLEOTIDE SEQUENCE [LARGE SCALE GENOMIC DNA]</scope>
    <source>
        <strain evidence="3">CGMCC 1.12770</strain>
    </source>
</reference>
<keyword evidence="1" id="KW-0812">Transmembrane</keyword>